<protein>
    <recommendedName>
        <fullName evidence="7">Amidophosphoribosyltransferase</fullName>
        <shortName evidence="7">ATase</shortName>
        <ecNumber evidence="7">2.4.2.14</ecNumber>
    </recommendedName>
    <alternativeName>
        <fullName evidence="7">Glutamine phosphoribosylpyrophosphate amidotransferase</fullName>
        <shortName evidence="7">GPATase</shortName>
    </alternativeName>
</protein>
<dbReference type="Pfam" id="PF13537">
    <property type="entry name" value="GATase_7"/>
    <property type="match status" value="1"/>
</dbReference>
<dbReference type="AlphaFoldDB" id="A0A9D0ZHA6"/>
<feature type="active site" description="Nucleophile" evidence="7 9">
    <location>
        <position position="18"/>
    </location>
</feature>
<dbReference type="EMBL" id="DVFW01000018">
    <property type="protein sequence ID" value="HIQ80201.1"/>
    <property type="molecule type" value="Genomic_DNA"/>
</dbReference>
<evidence type="ECO:0000256" key="8">
    <source>
        <dbReference type="PIRNR" id="PIRNR000485"/>
    </source>
</evidence>
<comment type="catalytic activity">
    <reaction evidence="7 8">
        <text>5-phospho-beta-D-ribosylamine + L-glutamate + diphosphate = 5-phospho-alpha-D-ribose 1-diphosphate + L-glutamine + H2O</text>
        <dbReference type="Rhea" id="RHEA:14905"/>
        <dbReference type="ChEBI" id="CHEBI:15377"/>
        <dbReference type="ChEBI" id="CHEBI:29985"/>
        <dbReference type="ChEBI" id="CHEBI:33019"/>
        <dbReference type="ChEBI" id="CHEBI:58017"/>
        <dbReference type="ChEBI" id="CHEBI:58359"/>
        <dbReference type="ChEBI" id="CHEBI:58681"/>
        <dbReference type="EC" id="2.4.2.14"/>
    </reaction>
</comment>
<dbReference type="Proteomes" id="UP000886787">
    <property type="component" value="Unassembled WGS sequence"/>
</dbReference>
<keyword evidence="7" id="KW-0004">4Fe-4S</keyword>
<evidence type="ECO:0000256" key="7">
    <source>
        <dbReference type="HAMAP-Rule" id="MF_01931"/>
    </source>
</evidence>
<comment type="caution">
    <text evidence="13">The sequence shown here is derived from an EMBL/GenBank/DDBJ whole genome shotgun (WGS) entry which is preliminary data.</text>
</comment>
<organism evidence="13 14">
    <name type="scientific">Candidatus Scatavimonas merdigallinarum</name>
    <dbReference type="NCBI Taxonomy" id="2840914"/>
    <lineage>
        <taxon>Bacteria</taxon>
        <taxon>Bacillati</taxon>
        <taxon>Bacillota</taxon>
        <taxon>Clostridia</taxon>
        <taxon>Eubacteriales</taxon>
        <taxon>Oscillospiraceae</taxon>
        <taxon>Oscillospiraceae incertae sedis</taxon>
        <taxon>Candidatus Scatavimonas</taxon>
    </lineage>
</organism>
<dbReference type="NCBIfam" id="TIGR01134">
    <property type="entry name" value="purF"/>
    <property type="match status" value="1"/>
</dbReference>
<keyword evidence="5 7" id="KW-0658">Purine biosynthesis</keyword>
<feature type="binding site" evidence="7 10">
    <location>
        <position position="368"/>
    </location>
    <ligand>
        <name>Mg(2+)</name>
        <dbReference type="ChEBI" id="CHEBI:18420"/>
    </ligand>
</feature>
<comment type="cofactor">
    <cofactor evidence="7 10">
        <name>Mg(2+)</name>
        <dbReference type="ChEBI" id="CHEBI:18420"/>
    </cofactor>
    <text evidence="7 10">Binds 1 Mg(2+) ion per subunit.</text>
</comment>
<feature type="binding site" evidence="7 11">
    <location>
        <position position="458"/>
    </location>
    <ligand>
        <name>[4Fe-4S] cluster</name>
        <dbReference type="ChEBI" id="CHEBI:49883"/>
    </ligand>
</feature>
<dbReference type="Pfam" id="PF00156">
    <property type="entry name" value="Pribosyltran"/>
    <property type="match status" value="1"/>
</dbReference>
<feature type="binding site" evidence="7 11">
    <location>
        <position position="258"/>
    </location>
    <ligand>
        <name>[4Fe-4S] cluster</name>
        <dbReference type="ChEBI" id="CHEBI:49883"/>
    </ligand>
</feature>
<evidence type="ECO:0000259" key="12">
    <source>
        <dbReference type="PROSITE" id="PS51278"/>
    </source>
</evidence>
<evidence type="ECO:0000256" key="6">
    <source>
        <dbReference type="ARBA" id="ARBA00022962"/>
    </source>
</evidence>
<evidence type="ECO:0000256" key="9">
    <source>
        <dbReference type="PIRSR" id="PIRSR000485-1"/>
    </source>
</evidence>
<feature type="domain" description="Glutamine amidotransferase type-2" evidence="12">
    <location>
        <begin position="18"/>
        <end position="242"/>
    </location>
</feature>
<dbReference type="HAMAP" id="MF_01931">
    <property type="entry name" value="PurF"/>
    <property type="match status" value="1"/>
</dbReference>
<dbReference type="EC" id="2.4.2.14" evidence="7"/>
<dbReference type="GO" id="GO:0000287">
    <property type="term" value="F:magnesium ion binding"/>
    <property type="evidence" value="ECO:0007669"/>
    <property type="project" value="UniProtKB-UniRule"/>
</dbReference>
<evidence type="ECO:0000256" key="4">
    <source>
        <dbReference type="ARBA" id="ARBA00022679"/>
    </source>
</evidence>
<dbReference type="InterPro" id="IPR017932">
    <property type="entry name" value="GATase_2_dom"/>
</dbReference>
<evidence type="ECO:0000256" key="2">
    <source>
        <dbReference type="ARBA" id="ARBA00010138"/>
    </source>
</evidence>
<dbReference type="InterPro" id="IPR005854">
    <property type="entry name" value="PurF"/>
</dbReference>
<keyword evidence="7 11" id="KW-0411">Iron-sulfur</keyword>
<evidence type="ECO:0000256" key="10">
    <source>
        <dbReference type="PIRSR" id="PIRSR000485-2"/>
    </source>
</evidence>
<dbReference type="SUPFAM" id="SSF56235">
    <property type="entry name" value="N-terminal nucleophile aminohydrolases (Ntn hydrolases)"/>
    <property type="match status" value="1"/>
</dbReference>
<dbReference type="GO" id="GO:0004044">
    <property type="term" value="F:amidophosphoribosyltransferase activity"/>
    <property type="evidence" value="ECO:0007669"/>
    <property type="project" value="UniProtKB-UniRule"/>
</dbReference>
<keyword evidence="7 10" id="KW-0460">Magnesium</keyword>
<keyword evidence="3 7" id="KW-0328">Glycosyltransferase</keyword>
<reference evidence="13" key="1">
    <citation type="submission" date="2020-10" db="EMBL/GenBank/DDBJ databases">
        <authorList>
            <person name="Gilroy R."/>
        </authorList>
    </citation>
    <scope>NUCLEOTIDE SEQUENCE</scope>
    <source>
        <strain evidence="13">ChiSjej1B19-3389</strain>
    </source>
</reference>
<dbReference type="GO" id="GO:0006189">
    <property type="term" value="P:'de novo' IMP biosynthetic process"/>
    <property type="evidence" value="ECO:0007669"/>
    <property type="project" value="UniProtKB-UniRule"/>
</dbReference>
<name>A0A9D0ZHA6_9FIRM</name>
<feature type="binding site" evidence="7 10">
    <location>
        <position position="305"/>
    </location>
    <ligand>
        <name>Mg(2+)</name>
        <dbReference type="ChEBI" id="CHEBI:18420"/>
    </ligand>
</feature>
<sequence length="483" mass="52614">MRPVNQYGPFSGAPQEECGVFGIYKNDDDIHIANEVYGALFALQHRGQESAGIAINQNGEFTCLKDLGMVSEALNVSAVEALGDGKIAIGHVCYSPNETFIRAAAQPLVMRYIKGSLAIAHNGAITNLAQLHHRLEQGGAIFQSNSNAELIAYVVASQRIVTRSIEEAVLSSVQHLQGAYSLVISSPRKLIGVRDKNGFRPLCIGKIKNSWLLSSESCAFDSLGAEFIRDVLPGEVVVIDEKGLHSYQQNCAGKSSLCMFEYVYIARPDSVIDGVSVHVARKRAGQILAQEHPVEADIVCGVPDSGVNAALGYSEESGIPYGVALIKNKYIGRTFAKRQLAAKERLIQIKINVLKAAVEGKRVVIIDDSIVRGTTCAHIVRLLREAGAKEVHMRISSPPFLNQCYFGTDIKNEEDLIARRLSAQEICRKIGADSLGYLSISGLRRIAKEASVGFCDACFTGDYPAEIPQTIYEDKFSRKIVQK</sequence>
<keyword evidence="4 7" id="KW-0808">Transferase</keyword>
<dbReference type="PIRSF" id="PIRSF000485">
    <property type="entry name" value="Amd_phspho_trans"/>
    <property type="match status" value="1"/>
</dbReference>
<dbReference type="InterPro" id="IPR000836">
    <property type="entry name" value="PRTase_dom"/>
</dbReference>
<dbReference type="PANTHER" id="PTHR11907">
    <property type="entry name" value="AMIDOPHOSPHORIBOSYLTRANSFERASE"/>
    <property type="match status" value="1"/>
</dbReference>
<gene>
    <name evidence="7" type="primary">purF</name>
    <name evidence="13" type="ORF">IAD32_02825</name>
</gene>
<evidence type="ECO:0000256" key="5">
    <source>
        <dbReference type="ARBA" id="ARBA00022755"/>
    </source>
</evidence>
<evidence type="ECO:0000313" key="14">
    <source>
        <dbReference type="Proteomes" id="UP000886787"/>
    </source>
</evidence>
<dbReference type="InterPro" id="IPR029057">
    <property type="entry name" value="PRTase-like"/>
</dbReference>
<dbReference type="GO" id="GO:0009113">
    <property type="term" value="P:purine nucleobase biosynthetic process"/>
    <property type="evidence" value="ECO:0007669"/>
    <property type="project" value="UniProtKB-UniRule"/>
</dbReference>
<comment type="function">
    <text evidence="7">Catalyzes the formation of phosphoribosylamine from phosphoribosylpyrophosphate (PRPP) and glutamine.</text>
</comment>
<keyword evidence="7 10" id="KW-0479">Metal-binding</keyword>
<dbReference type="PROSITE" id="PS51278">
    <property type="entry name" value="GATASE_TYPE_2"/>
    <property type="match status" value="1"/>
</dbReference>
<dbReference type="SUPFAM" id="SSF53271">
    <property type="entry name" value="PRTase-like"/>
    <property type="match status" value="1"/>
</dbReference>
<feature type="binding site" evidence="7 10">
    <location>
        <position position="367"/>
    </location>
    <ligand>
        <name>Mg(2+)</name>
        <dbReference type="ChEBI" id="CHEBI:18420"/>
    </ligand>
</feature>
<feature type="binding site" evidence="7 11">
    <location>
        <position position="404"/>
    </location>
    <ligand>
        <name>[4Fe-4S] cluster</name>
        <dbReference type="ChEBI" id="CHEBI:49883"/>
    </ligand>
</feature>
<evidence type="ECO:0000256" key="1">
    <source>
        <dbReference type="ARBA" id="ARBA00005209"/>
    </source>
</evidence>
<keyword evidence="6 7" id="KW-0315">Glutamine amidotransferase</keyword>
<accession>A0A9D0ZHA6</accession>
<comment type="cofactor">
    <cofactor evidence="7 11">
        <name>[4Fe-4S] cluster</name>
        <dbReference type="ChEBI" id="CHEBI:49883"/>
    </cofactor>
    <text evidence="7 11">Binds 1 [4Fe-4S] cluster per subunit.</text>
</comment>
<proteinExistence type="inferred from homology"/>
<dbReference type="Gene3D" id="3.40.50.2020">
    <property type="match status" value="1"/>
</dbReference>
<evidence type="ECO:0000256" key="3">
    <source>
        <dbReference type="ARBA" id="ARBA00022676"/>
    </source>
</evidence>
<reference evidence="13" key="2">
    <citation type="journal article" date="2021" name="PeerJ">
        <title>Extensive microbial diversity within the chicken gut microbiome revealed by metagenomics and culture.</title>
        <authorList>
            <person name="Gilroy R."/>
            <person name="Ravi A."/>
            <person name="Getino M."/>
            <person name="Pursley I."/>
            <person name="Horton D.L."/>
            <person name="Alikhan N.F."/>
            <person name="Baker D."/>
            <person name="Gharbi K."/>
            <person name="Hall N."/>
            <person name="Watson M."/>
            <person name="Adriaenssens E.M."/>
            <person name="Foster-Nyarko E."/>
            <person name="Jarju S."/>
            <person name="Secka A."/>
            <person name="Antonio M."/>
            <person name="Oren A."/>
            <person name="Chaudhuri R.R."/>
            <person name="La Ragione R."/>
            <person name="Hildebrand F."/>
            <person name="Pallen M.J."/>
        </authorList>
    </citation>
    <scope>NUCLEOTIDE SEQUENCE</scope>
    <source>
        <strain evidence="13">ChiSjej1B19-3389</strain>
    </source>
</reference>
<evidence type="ECO:0000256" key="11">
    <source>
        <dbReference type="PIRSR" id="PIRSR000485-3"/>
    </source>
</evidence>
<evidence type="ECO:0000313" key="13">
    <source>
        <dbReference type="EMBL" id="HIQ80201.1"/>
    </source>
</evidence>
<comment type="pathway">
    <text evidence="1 7 8">Purine metabolism; IMP biosynthesis via de novo pathway; N(1)-(5-phospho-D-ribosyl)glycinamide from 5-phospho-alpha-D-ribose 1-diphosphate: step 1/2.</text>
</comment>
<keyword evidence="7 11" id="KW-0408">Iron</keyword>
<dbReference type="Gene3D" id="3.60.20.10">
    <property type="entry name" value="Glutamine Phosphoribosylpyrophosphate, subunit 1, domain 1"/>
    <property type="match status" value="1"/>
</dbReference>
<dbReference type="GO" id="GO:0051539">
    <property type="term" value="F:4 iron, 4 sulfur cluster binding"/>
    <property type="evidence" value="ECO:0007669"/>
    <property type="project" value="UniProtKB-KW"/>
</dbReference>
<comment type="similarity">
    <text evidence="2 7 8">In the C-terminal section; belongs to the purine/pyrimidine phosphoribosyltransferase family.</text>
</comment>
<dbReference type="InterPro" id="IPR029055">
    <property type="entry name" value="Ntn_hydrolases_N"/>
</dbReference>
<dbReference type="CDD" id="cd06223">
    <property type="entry name" value="PRTases_typeI"/>
    <property type="match status" value="1"/>
</dbReference>
<feature type="binding site" evidence="7 11">
    <location>
        <position position="455"/>
    </location>
    <ligand>
        <name>[4Fe-4S] cluster</name>
        <dbReference type="ChEBI" id="CHEBI:49883"/>
    </ligand>
</feature>